<proteinExistence type="predicted"/>
<dbReference type="CDD" id="cd13120">
    <property type="entry name" value="BF2867_like_N"/>
    <property type="match status" value="1"/>
</dbReference>
<dbReference type="AlphaFoldDB" id="A0A3E4JR69"/>
<sequence>MANKAIHVLAAAALILASCSNDDTVQVASGKGIRFRTTVGMNTRALPADLAGLKAAGFSVSAFATAGNEEKYGFRNLLFTHEDGTENDWTSDPVKYWPDDGSELRFVASCPEATAWGGTYEGENPGELKVTGFSPAADIAGQKDLLAGYASGSRNNAAKTEIELRHVLTQVEVRAKSSNNTYRYDVKAVRIGSVRSTGDYTFPSAINTDGSWTLKDGSYASYTTKNLKEPVRLTADATSLMGDGGTAMLLPQRLTAWNVENDKANTGNGAYVALLLKITTDTGRQVYPYAEGEYGWAAVPVGGHAESRKNLWQPGDKFVYTLDLSNGAGVMPPDSPDPGEPVLGQPIRFTVTVNNWVIRQQDVNL</sequence>
<dbReference type="PROSITE" id="PS51257">
    <property type="entry name" value="PROKAR_LIPOPROTEIN"/>
    <property type="match status" value="1"/>
</dbReference>
<accession>A0A3E4JR69</accession>
<gene>
    <name evidence="1" type="ORF">DXD46_06500</name>
</gene>
<dbReference type="RefSeq" id="WP_117699692.1">
    <property type="nucleotide sequence ID" value="NZ_QSPP01000013.1"/>
</dbReference>
<evidence type="ECO:0000313" key="1">
    <source>
        <dbReference type="EMBL" id="RGJ89524.1"/>
    </source>
</evidence>
<protein>
    <submittedName>
        <fullName evidence="1">Fimbrillin family protein</fullName>
    </submittedName>
</protein>
<organism evidence="1 2">
    <name type="scientific">Phocaeicola vulgatus</name>
    <name type="common">Bacteroides vulgatus</name>
    <dbReference type="NCBI Taxonomy" id="821"/>
    <lineage>
        <taxon>Bacteria</taxon>
        <taxon>Pseudomonadati</taxon>
        <taxon>Bacteroidota</taxon>
        <taxon>Bacteroidia</taxon>
        <taxon>Bacteroidales</taxon>
        <taxon>Bacteroidaceae</taxon>
        <taxon>Phocaeicola</taxon>
    </lineage>
</organism>
<dbReference type="InterPro" id="IPR025049">
    <property type="entry name" value="Mfa-like_1"/>
</dbReference>
<evidence type="ECO:0000313" key="2">
    <source>
        <dbReference type="Proteomes" id="UP000260640"/>
    </source>
</evidence>
<reference evidence="1 2" key="1">
    <citation type="submission" date="2018-08" db="EMBL/GenBank/DDBJ databases">
        <title>A genome reference for cultivated species of the human gut microbiota.</title>
        <authorList>
            <person name="Zou Y."/>
            <person name="Xue W."/>
            <person name="Luo G."/>
        </authorList>
    </citation>
    <scope>NUCLEOTIDE SEQUENCE [LARGE SCALE GENOMIC DNA]</scope>
    <source>
        <strain evidence="1 2">TM05-16</strain>
    </source>
</reference>
<dbReference type="Proteomes" id="UP000260640">
    <property type="component" value="Unassembled WGS sequence"/>
</dbReference>
<comment type="caution">
    <text evidence="1">The sequence shown here is derived from an EMBL/GenBank/DDBJ whole genome shotgun (WGS) entry which is preliminary data.</text>
</comment>
<name>A0A3E4JR69_PHOVU</name>
<dbReference type="EMBL" id="QSPP01000013">
    <property type="protein sequence ID" value="RGJ89524.1"/>
    <property type="molecule type" value="Genomic_DNA"/>
</dbReference>
<dbReference type="Pfam" id="PF13149">
    <property type="entry name" value="Mfa_like_1"/>
    <property type="match status" value="1"/>
</dbReference>